<feature type="region of interest" description="Disordered" evidence="1">
    <location>
        <begin position="1"/>
        <end position="103"/>
    </location>
</feature>
<evidence type="ECO:0000313" key="2">
    <source>
        <dbReference type="EMBL" id="KAL1410083.1"/>
    </source>
</evidence>
<dbReference type="GeneID" id="95985129"/>
<reference evidence="2 3" key="1">
    <citation type="submission" date="2023-08" db="EMBL/GenBank/DDBJ databases">
        <title>Annotated Genome Sequence of Vanrija albida AlHP1.</title>
        <authorList>
            <person name="Herzog R."/>
        </authorList>
    </citation>
    <scope>NUCLEOTIDE SEQUENCE [LARGE SCALE GENOMIC DNA]</scope>
    <source>
        <strain evidence="2 3">AlHP1</strain>
    </source>
</reference>
<sequence>MPADDNKRPISEDEENPDSGSVKKVKTEDEATVNTDDGEEAGDDSEPTASSSNAESEDEDDDEWDDEAVTEDEDDDGAGDEDDQAGDDGDNEIEDIDDGSTGTWAQWTKAREACLKAEKAKIRAFLLMQIALSHHENMAWVWQATLKEERPDRSLLNALNIVVEGETGMKKADAIHKDAVAYWDKCCTAYDKTQKVAEGLCRNHFNLDISFAMKLDEAQQPASAASQSNLDALVNQFGDVDEDFNAIHKRLSAAIGDVLSAVNVAAAAGVAAE</sequence>
<protein>
    <submittedName>
        <fullName evidence="2">Uncharacterized protein</fullName>
    </submittedName>
</protein>
<dbReference type="EMBL" id="JBBXJM010000003">
    <property type="protein sequence ID" value="KAL1410083.1"/>
    <property type="molecule type" value="Genomic_DNA"/>
</dbReference>
<feature type="compositionally biased region" description="Acidic residues" evidence="1">
    <location>
        <begin position="36"/>
        <end position="46"/>
    </location>
</feature>
<organism evidence="2 3">
    <name type="scientific">Vanrija albida</name>
    <dbReference type="NCBI Taxonomy" id="181172"/>
    <lineage>
        <taxon>Eukaryota</taxon>
        <taxon>Fungi</taxon>
        <taxon>Dikarya</taxon>
        <taxon>Basidiomycota</taxon>
        <taxon>Agaricomycotina</taxon>
        <taxon>Tremellomycetes</taxon>
        <taxon>Trichosporonales</taxon>
        <taxon>Trichosporonaceae</taxon>
        <taxon>Vanrija</taxon>
    </lineage>
</organism>
<feature type="compositionally biased region" description="Acidic residues" evidence="1">
    <location>
        <begin position="55"/>
        <end position="98"/>
    </location>
</feature>
<accession>A0ABR3Q5Z9</accession>
<feature type="compositionally biased region" description="Basic and acidic residues" evidence="1">
    <location>
        <begin position="1"/>
        <end position="11"/>
    </location>
</feature>
<name>A0ABR3Q5Z9_9TREE</name>
<evidence type="ECO:0000313" key="3">
    <source>
        <dbReference type="Proteomes" id="UP001565368"/>
    </source>
</evidence>
<evidence type="ECO:0000256" key="1">
    <source>
        <dbReference type="SAM" id="MobiDB-lite"/>
    </source>
</evidence>
<proteinExistence type="predicted"/>
<keyword evidence="3" id="KW-1185">Reference proteome</keyword>
<dbReference type="Proteomes" id="UP001565368">
    <property type="component" value="Unassembled WGS sequence"/>
</dbReference>
<gene>
    <name evidence="2" type="ORF">Q8F55_004086</name>
</gene>
<comment type="caution">
    <text evidence="2">The sequence shown here is derived from an EMBL/GenBank/DDBJ whole genome shotgun (WGS) entry which is preliminary data.</text>
</comment>
<dbReference type="RefSeq" id="XP_069210027.1">
    <property type="nucleotide sequence ID" value="XM_069352609.1"/>
</dbReference>